<dbReference type="Proteomes" id="UP000275368">
    <property type="component" value="Chromosome"/>
</dbReference>
<dbReference type="Pfam" id="PF13472">
    <property type="entry name" value="Lipase_GDSL_2"/>
    <property type="match status" value="1"/>
</dbReference>
<dbReference type="EMBL" id="AP019308">
    <property type="protein sequence ID" value="BBH20508.1"/>
    <property type="molecule type" value="Genomic_DNA"/>
</dbReference>
<dbReference type="PANTHER" id="PTHR30383:SF5">
    <property type="entry name" value="SGNH HYDROLASE-TYPE ESTERASE DOMAIN-CONTAINING PROTEIN"/>
    <property type="match status" value="1"/>
</dbReference>
<dbReference type="InterPro" id="IPR051532">
    <property type="entry name" value="Ester_Hydrolysis_Enzymes"/>
</dbReference>
<organism evidence="1 2">
    <name type="scientific">Paenibacillus baekrokdamisoli</name>
    <dbReference type="NCBI Taxonomy" id="1712516"/>
    <lineage>
        <taxon>Bacteria</taxon>
        <taxon>Bacillati</taxon>
        <taxon>Bacillota</taxon>
        <taxon>Bacilli</taxon>
        <taxon>Bacillales</taxon>
        <taxon>Paenibacillaceae</taxon>
        <taxon>Paenibacillus</taxon>
    </lineage>
</organism>
<evidence type="ECO:0000313" key="1">
    <source>
        <dbReference type="EMBL" id="BBH20508.1"/>
    </source>
</evidence>
<proteinExistence type="predicted"/>
<protein>
    <submittedName>
        <fullName evidence="1">Uncharacterized protein</fullName>
    </submittedName>
</protein>
<dbReference type="Gene3D" id="3.40.50.1110">
    <property type="entry name" value="SGNH hydrolase"/>
    <property type="match status" value="1"/>
</dbReference>
<dbReference type="InterPro" id="IPR013830">
    <property type="entry name" value="SGNH_hydro"/>
</dbReference>
<dbReference type="InterPro" id="IPR036514">
    <property type="entry name" value="SGNH_hydro_sf"/>
</dbReference>
<name>A0A3G9J9G3_9BACL</name>
<reference evidence="1 2" key="1">
    <citation type="submission" date="2018-11" db="EMBL/GenBank/DDBJ databases">
        <title>Complete genome sequence of Paenibacillus baekrokdamisoli strain KCTC 33723.</title>
        <authorList>
            <person name="Kang S.W."/>
            <person name="Lee K.C."/>
            <person name="Kim K.K."/>
            <person name="Kim J.S."/>
            <person name="Kim D.S."/>
            <person name="Ko S.H."/>
            <person name="Yang S.H."/>
            <person name="Lee J.S."/>
        </authorList>
    </citation>
    <scope>NUCLEOTIDE SEQUENCE [LARGE SCALE GENOMIC DNA]</scope>
    <source>
        <strain evidence="1 2">KCTC 33723</strain>
    </source>
</reference>
<gene>
    <name evidence="1" type="ORF">Back11_18530</name>
</gene>
<dbReference type="GO" id="GO:0004622">
    <property type="term" value="F:phosphatidylcholine lysophospholipase activity"/>
    <property type="evidence" value="ECO:0007669"/>
    <property type="project" value="TreeGrafter"/>
</dbReference>
<accession>A0A3G9J9G3</accession>
<dbReference type="OrthoDB" id="2513075at2"/>
<dbReference type="KEGG" id="pbk:Back11_18530"/>
<dbReference type="PANTHER" id="PTHR30383">
    <property type="entry name" value="THIOESTERASE 1/PROTEASE 1/LYSOPHOSPHOLIPASE L1"/>
    <property type="match status" value="1"/>
</dbReference>
<dbReference type="AlphaFoldDB" id="A0A3G9J9G3"/>
<evidence type="ECO:0000313" key="2">
    <source>
        <dbReference type="Proteomes" id="UP000275368"/>
    </source>
</evidence>
<sequence>MKWTHNRLDIVRPGLFGMTVAADSRRMEFDAKNEILMYHQTPVDYVFIGDSITHMWELQAYFKHSGWFIANRGIGGDTTEYVLKRFEADVLQLKPKVVVIMIGINNTWGLDEWNEIVRKHPDDLYKEITWDIDQMLIHAIDANITPVLCSILPTCTTMSTTTAVRNETIVRINSELRQIANNRNAIFVDYHSKMTLPDGLAMREELVFDGIHPNVRGYNVMAQVLQETLNDLYDL</sequence>
<dbReference type="SUPFAM" id="SSF52266">
    <property type="entry name" value="SGNH hydrolase"/>
    <property type="match status" value="1"/>
</dbReference>
<dbReference type="RefSeq" id="WP_125655593.1">
    <property type="nucleotide sequence ID" value="NZ_AP019308.1"/>
</dbReference>
<keyword evidence="2" id="KW-1185">Reference proteome</keyword>